<name>A0A371EPX0_MUCPR</name>
<dbReference type="InterPro" id="IPR043502">
    <property type="entry name" value="DNA/RNA_pol_sf"/>
</dbReference>
<dbReference type="Proteomes" id="UP000257109">
    <property type="component" value="Unassembled WGS sequence"/>
</dbReference>
<gene>
    <name evidence="1" type="primary">pol</name>
    <name evidence="1" type="ORF">CR513_53099</name>
</gene>
<organism evidence="1 2">
    <name type="scientific">Mucuna pruriens</name>
    <name type="common">Velvet bean</name>
    <name type="synonym">Dolichos pruriens</name>
    <dbReference type="NCBI Taxonomy" id="157652"/>
    <lineage>
        <taxon>Eukaryota</taxon>
        <taxon>Viridiplantae</taxon>
        <taxon>Streptophyta</taxon>
        <taxon>Embryophyta</taxon>
        <taxon>Tracheophyta</taxon>
        <taxon>Spermatophyta</taxon>
        <taxon>Magnoliopsida</taxon>
        <taxon>eudicotyledons</taxon>
        <taxon>Gunneridae</taxon>
        <taxon>Pentapetalae</taxon>
        <taxon>rosids</taxon>
        <taxon>fabids</taxon>
        <taxon>Fabales</taxon>
        <taxon>Fabaceae</taxon>
        <taxon>Papilionoideae</taxon>
        <taxon>50 kb inversion clade</taxon>
        <taxon>NPAAA clade</taxon>
        <taxon>indigoferoid/millettioid clade</taxon>
        <taxon>Phaseoleae</taxon>
        <taxon>Mucuna</taxon>
    </lineage>
</organism>
<dbReference type="PANTHER" id="PTHR33067:SF15">
    <property type="entry name" value="RNA-DIRECTED DNA POLYMERASE"/>
    <property type="match status" value="1"/>
</dbReference>
<protein>
    <submittedName>
        <fullName evidence="1">Retrovirus-related Pol polyprotein</fullName>
    </submittedName>
</protein>
<dbReference type="PANTHER" id="PTHR33067">
    <property type="entry name" value="RNA-DIRECTED DNA POLYMERASE-RELATED"/>
    <property type="match status" value="1"/>
</dbReference>
<dbReference type="Gene3D" id="3.10.10.10">
    <property type="entry name" value="HIV Type 1 Reverse Transcriptase, subunit A, domain 1"/>
    <property type="match status" value="1"/>
</dbReference>
<dbReference type="Gene3D" id="2.40.70.10">
    <property type="entry name" value="Acid Proteases"/>
    <property type="match status" value="1"/>
</dbReference>
<dbReference type="SUPFAM" id="SSF56672">
    <property type="entry name" value="DNA/RNA polymerases"/>
    <property type="match status" value="1"/>
</dbReference>
<dbReference type="EMBL" id="QJKJ01012754">
    <property type="protein sequence ID" value="RDX67959.1"/>
    <property type="molecule type" value="Genomic_DNA"/>
</dbReference>
<dbReference type="InterPro" id="IPR021109">
    <property type="entry name" value="Peptidase_aspartic_dom_sf"/>
</dbReference>
<keyword evidence="2" id="KW-1185">Reference proteome</keyword>
<proteinExistence type="predicted"/>
<comment type="caution">
    <text evidence="1">The sequence shown here is derived from an EMBL/GenBank/DDBJ whole genome shotgun (WGS) entry which is preliminary data.</text>
</comment>
<evidence type="ECO:0000313" key="2">
    <source>
        <dbReference type="Proteomes" id="UP000257109"/>
    </source>
</evidence>
<dbReference type="AlphaFoldDB" id="A0A371EPX0"/>
<reference evidence="1" key="1">
    <citation type="submission" date="2018-05" db="EMBL/GenBank/DDBJ databases">
        <title>Draft genome of Mucuna pruriens seed.</title>
        <authorList>
            <person name="Nnadi N.E."/>
            <person name="Vos R."/>
            <person name="Hasami M.H."/>
            <person name="Devisetty U.K."/>
            <person name="Aguiy J.C."/>
        </authorList>
    </citation>
    <scope>NUCLEOTIDE SEQUENCE [LARGE SCALE GENOMIC DNA]</scope>
    <source>
        <strain evidence="1">JCA_2017</strain>
    </source>
</reference>
<dbReference type="CDD" id="cd00303">
    <property type="entry name" value="retropepsin_like"/>
    <property type="match status" value="1"/>
</dbReference>
<feature type="non-terminal residue" evidence="1">
    <location>
        <position position="1"/>
    </location>
</feature>
<accession>A0A371EPX0</accession>
<sequence length="469" mass="53477">MKGGVELGGIVSALTKNDDLIVGTRKALPKKCRDPGIFMVPCTIGDCTFADAMLDLGASINVMPMLIYNSLNCGDLEPTRMTIQLANRSVVHPLGVLEDVLVQVDELIFPIDFYVSQLSEIDMEDEMPRKRSTLILGRPFLITAKTKIDMHARTLLMEFGDTLVQFNIFEAMKHPMEDTSLFGIDLINELVEEHMQADTGSTKFFQVAENTDILDCLGSMFEEPDYDEPWEVHDAKVTNALAHLDHDSKKSANQHEEQFEAGIMLVTQAPDSNHVSQTVSRPTGDVSPPKPPIELKPLPDHLKYAYLGDEQQFSEEILLQVLRQHKKAIGWKLSDLPRINPSIGKHKILMEEEARPVRQQQRRLNPTILDVVRKKVTKLLVVGIIYPVSDRNWVVPKKSEMTVTKNQNDELVPTRRVCIDYRKLNQATRKDHFPLPFLDQVLEKLARKFHYYFLDRYSGYMQIRIVLED</sequence>
<dbReference type="OrthoDB" id="1424255at2759"/>
<evidence type="ECO:0000313" key="1">
    <source>
        <dbReference type="EMBL" id="RDX67959.1"/>
    </source>
</evidence>